<dbReference type="EMBL" id="JAGPNK010000005">
    <property type="protein sequence ID" value="KAH7320713.1"/>
    <property type="molecule type" value="Genomic_DNA"/>
</dbReference>
<dbReference type="AlphaFoldDB" id="A0A8K0STM6"/>
<dbReference type="Proteomes" id="UP000813444">
    <property type="component" value="Unassembled WGS sequence"/>
</dbReference>
<feature type="region of interest" description="Disordered" evidence="1">
    <location>
        <begin position="1"/>
        <end position="29"/>
    </location>
</feature>
<keyword evidence="3" id="KW-1185">Reference proteome</keyword>
<gene>
    <name evidence="2" type="ORF">B0I35DRAFT_427638</name>
</gene>
<sequence>MADQVQKDGKKLDTAPSQRMSIKDGYSEPSNLHTGALKLAATHVADDIDPHVDKKLPRKIDWSLMLLVRS</sequence>
<reference evidence="2" key="1">
    <citation type="journal article" date="2021" name="Nat. Commun.">
        <title>Genetic determinants of endophytism in the Arabidopsis root mycobiome.</title>
        <authorList>
            <person name="Mesny F."/>
            <person name="Miyauchi S."/>
            <person name="Thiergart T."/>
            <person name="Pickel B."/>
            <person name="Atanasova L."/>
            <person name="Karlsson M."/>
            <person name="Huettel B."/>
            <person name="Barry K.W."/>
            <person name="Haridas S."/>
            <person name="Chen C."/>
            <person name="Bauer D."/>
            <person name="Andreopoulos W."/>
            <person name="Pangilinan J."/>
            <person name="LaButti K."/>
            <person name="Riley R."/>
            <person name="Lipzen A."/>
            <person name="Clum A."/>
            <person name="Drula E."/>
            <person name="Henrissat B."/>
            <person name="Kohler A."/>
            <person name="Grigoriev I.V."/>
            <person name="Martin F.M."/>
            <person name="Hacquard S."/>
        </authorList>
    </citation>
    <scope>NUCLEOTIDE SEQUENCE</scope>
    <source>
        <strain evidence="2">MPI-CAGE-CH-0235</strain>
    </source>
</reference>
<comment type="caution">
    <text evidence="2">The sequence shown here is derived from an EMBL/GenBank/DDBJ whole genome shotgun (WGS) entry which is preliminary data.</text>
</comment>
<name>A0A8K0STM6_9HYPO</name>
<organism evidence="2 3">
    <name type="scientific">Stachybotrys elegans</name>
    <dbReference type="NCBI Taxonomy" id="80388"/>
    <lineage>
        <taxon>Eukaryota</taxon>
        <taxon>Fungi</taxon>
        <taxon>Dikarya</taxon>
        <taxon>Ascomycota</taxon>
        <taxon>Pezizomycotina</taxon>
        <taxon>Sordariomycetes</taxon>
        <taxon>Hypocreomycetidae</taxon>
        <taxon>Hypocreales</taxon>
        <taxon>Stachybotryaceae</taxon>
        <taxon>Stachybotrys</taxon>
    </lineage>
</organism>
<protein>
    <submittedName>
        <fullName evidence="2">Uncharacterized protein</fullName>
    </submittedName>
</protein>
<evidence type="ECO:0000256" key="1">
    <source>
        <dbReference type="SAM" id="MobiDB-lite"/>
    </source>
</evidence>
<feature type="compositionally biased region" description="Basic and acidic residues" evidence="1">
    <location>
        <begin position="1"/>
        <end position="13"/>
    </location>
</feature>
<accession>A0A8K0STM6</accession>
<evidence type="ECO:0000313" key="2">
    <source>
        <dbReference type="EMBL" id="KAH7320713.1"/>
    </source>
</evidence>
<proteinExistence type="predicted"/>
<evidence type="ECO:0000313" key="3">
    <source>
        <dbReference type="Proteomes" id="UP000813444"/>
    </source>
</evidence>